<reference evidence="2 3" key="1">
    <citation type="submission" date="2016-12" db="EMBL/GenBank/DDBJ databases">
        <authorList>
            <person name="Song W.-J."/>
            <person name="Kurnit D.M."/>
        </authorList>
    </citation>
    <scope>NUCLEOTIDE SEQUENCE [LARGE SCALE GENOMIC DNA]</scope>
    <source>
        <strain evidence="2 3">175</strain>
    </source>
</reference>
<dbReference type="STRING" id="1760988.SAMN02949497_2945"/>
<dbReference type="RefSeq" id="WP_085213919.1">
    <property type="nucleotide sequence ID" value="NZ_FXAM01000001.1"/>
</dbReference>
<evidence type="ECO:0000313" key="3">
    <source>
        <dbReference type="Proteomes" id="UP000192923"/>
    </source>
</evidence>
<protein>
    <recommendedName>
        <fullName evidence="4">Low-complexity protein</fullName>
    </recommendedName>
</protein>
<gene>
    <name evidence="2" type="ORF">SAMN02949497_2945</name>
</gene>
<accession>A0A1Y6CZE7</accession>
<feature type="signal peptide" evidence="1">
    <location>
        <begin position="1"/>
        <end position="24"/>
    </location>
</feature>
<evidence type="ECO:0008006" key="4">
    <source>
        <dbReference type="Google" id="ProtNLM"/>
    </source>
</evidence>
<keyword evidence="1" id="KW-0732">Signal</keyword>
<evidence type="ECO:0000256" key="1">
    <source>
        <dbReference type="SAM" id="SignalP"/>
    </source>
</evidence>
<dbReference type="AlphaFoldDB" id="A0A1Y6CZE7"/>
<feature type="chain" id="PRO_5012622082" description="Low-complexity protein" evidence="1">
    <location>
        <begin position="25"/>
        <end position="114"/>
    </location>
</feature>
<dbReference type="EMBL" id="FXAM01000001">
    <property type="protein sequence ID" value="SMF95580.1"/>
    <property type="molecule type" value="Genomic_DNA"/>
</dbReference>
<dbReference type="Proteomes" id="UP000192923">
    <property type="component" value="Unassembled WGS sequence"/>
</dbReference>
<organism evidence="2 3">
    <name type="scientific">Methylomagnum ishizawai</name>
    <dbReference type="NCBI Taxonomy" id="1760988"/>
    <lineage>
        <taxon>Bacteria</taxon>
        <taxon>Pseudomonadati</taxon>
        <taxon>Pseudomonadota</taxon>
        <taxon>Gammaproteobacteria</taxon>
        <taxon>Methylococcales</taxon>
        <taxon>Methylococcaceae</taxon>
        <taxon>Methylomagnum</taxon>
    </lineage>
</organism>
<keyword evidence="3" id="KW-1185">Reference proteome</keyword>
<name>A0A1Y6CZE7_9GAMM</name>
<dbReference type="OrthoDB" id="5570141at2"/>
<proteinExistence type="predicted"/>
<evidence type="ECO:0000313" key="2">
    <source>
        <dbReference type="EMBL" id="SMF95580.1"/>
    </source>
</evidence>
<sequence length="114" mass="11539">MSKKTIGTVMGAAIATTLAGAVHAGENPFALKDLANGYMQVAEAGKESKEMVCGEGKCGGKAAKSPEMNCGAMKEQALKKEAEQAKAMEGKCAGMKMDAPAPATPAPADAPKPQ</sequence>